<keyword evidence="3" id="KW-0732">Signal</keyword>
<dbReference type="PANTHER" id="PTHR33599">
    <property type="entry name" value="PROTEIN IDA-LIKE 5"/>
    <property type="match status" value="1"/>
</dbReference>
<dbReference type="PANTHER" id="PTHR33599:SF20">
    <property type="entry name" value="PROTEIN IDA"/>
    <property type="match status" value="1"/>
</dbReference>
<feature type="region of interest" description="Disordered" evidence="4">
    <location>
        <begin position="146"/>
        <end position="165"/>
    </location>
</feature>
<accession>A0A8J5EY48</accession>
<gene>
    <name evidence="5" type="ORF">ZIOFF_065005</name>
</gene>
<protein>
    <submittedName>
        <fullName evidence="5">Uncharacterized protein</fullName>
    </submittedName>
</protein>
<evidence type="ECO:0000256" key="1">
    <source>
        <dbReference type="ARBA" id="ARBA00004239"/>
    </source>
</evidence>
<dbReference type="InterPro" id="IPR039639">
    <property type="entry name" value="IDA-like"/>
</dbReference>
<evidence type="ECO:0000313" key="5">
    <source>
        <dbReference type="EMBL" id="KAG6475776.1"/>
    </source>
</evidence>
<dbReference type="GO" id="GO:0005576">
    <property type="term" value="C:extracellular region"/>
    <property type="evidence" value="ECO:0007669"/>
    <property type="project" value="UniProtKB-SubCell"/>
</dbReference>
<reference evidence="5 6" key="1">
    <citation type="submission" date="2020-08" db="EMBL/GenBank/DDBJ databases">
        <title>Plant Genome Project.</title>
        <authorList>
            <person name="Zhang R.-G."/>
        </authorList>
    </citation>
    <scope>NUCLEOTIDE SEQUENCE [LARGE SCALE GENOMIC DNA]</scope>
    <source>
        <tissue evidence="5">Rhizome</tissue>
    </source>
</reference>
<evidence type="ECO:0000256" key="3">
    <source>
        <dbReference type="ARBA" id="ARBA00022729"/>
    </source>
</evidence>
<evidence type="ECO:0000313" key="6">
    <source>
        <dbReference type="Proteomes" id="UP000734854"/>
    </source>
</evidence>
<comment type="subcellular location">
    <subcellularLocation>
        <location evidence="1">Secreted</location>
        <location evidence="1">Extracellular space</location>
    </subcellularLocation>
</comment>
<dbReference type="GO" id="GO:0010227">
    <property type="term" value="P:floral organ abscission"/>
    <property type="evidence" value="ECO:0007669"/>
    <property type="project" value="InterPro"/>
</dbReference>
<name>A0A8J5EY48_ZINOF</name>
<dbReference type="EMBL" id="JACMSC010000018">
    <property type="protein sequence ID" value="KAG6475776.1"/>
    <property type="molecule type" value="Genomic_DNA"/>
</dbReference>
<comment type="caution">
    <text evidence="5">The sequence shown here is derived from an EMBL/GenBank/DDBJ whole genome shotgun (WGS) entry which is preliminary data.</text>
</comment>
<proteinExistence type="predicted"/>
<evidence type="ECO:0000256" key="2">
    <source>
        <dbReference type="ARBA" id="ARBA00022525"/>
    </source>
</evidence>
<dbReference type="Proteomes" id="UP000734854">
    <property type="component" value="Unassembled WGS sequence"/>
</dbReference>
<evidence type="ECO:0000256" key="4">
    <source>
        <dbReference type="SAM" id="MobiDB-lite"/>
    </source>
</evidence>
<dbReference type="AlphaFoldDB" id="A0A8J5EY48"/>
<sequence length="165" mass="18511">MATPTRSSPNWLKNIETQLRLLEIPKVFKVDVVTPFLEDKTCKWWEIVAPAMTEVGPVTWQQFKEMFLKQYYPIEFSLFLASPFAMSRPMSHPTRDSVIAALLLLLLLFVSCSHGSSDRRGLRVSSIAKKNPGYLTGFLPRGVPIPPSGPSKKHNSIGLQNKATP</sequence>
<keyword evidence="2" id="KW-0964">Secreted</keyword>
<keyword evidence="6" id="KW-1185">Reference proteome</keyword>
<organism evidence="5 6">
    <name type="scientific">Zingiber officinale</name>
    <name type="common">Ginger</name>
    <name type="synonym">Amomum zingiber</name>
    <dbReference type="NCBI Taxonomy" id="94328"/>
    <lineage>
        <taxon>Eukaryota</taxon>
        <taxon>Viridiplantae</taxon>
        <taxon>Streptophyta</taxon>
        <taxon>Embryophyta</taxon>
        <taxon>Tracheophyta</taxon>
        <taxon>Spermatophyta</taxon>
        <taxon>Magnoliopsida</taxon>
        <taxon>Liliopsida</taxon>
        <taxon>Zingiberales</taxon>
        <taxon>Zingiberaceae</taxon>
        <taxon>Zingiber</taxon>
    </lineage>
</organism>